<sequence length="256" mass="25360">MKRYVALGAVLTALGAGGTALVQGAAAGGSAAQTQDGGLSMMPAVIQHNAQPGALASVTVANRSAAAMAVTVTPRPWVQAATGKVAPNRRATLPGVSVDKSTFTLAPGAEEVVTATLGSAPAAGYLYGSLEVIGVPTDAATRKGVVLGYRLVGAVRILPAAPKYLITAGNVKASGATAVIPIKNAGNTLDPVAGSVKVKGSSGTKNLTVASVKVLPGKTVNLPAGTKLAKGSYTATVSLTQHGKKALAVTKKFKVK</sequence>
<keyword evidence="3" id="KW-1185">Reference proteome</keyword>
<evidence type="ECO:0000313" key="3">
    <source>
        <dbReference type="Proteomes" id="UP001149140"/>
    </source>
</evidence>
<proteinExistence type="predicted"/>
<gene>
    <name evidence="2" type="ORF">OM076_22580</name>
</gene>
<reference evidence="2" key="1">
    <citation type="submission" date="2022-10" db="EMBL/GenBank/DDBJ databases">
        <title>The WGS of Solirubrobacter ginsenosidimutans DSM 21036.</title>
        <authorList>
            <person name="Jiang Z."/>
        </authorList>
    </citation>
    <scope>NUCLEOTIDE SEQUENCE</scope>
    <source>
        <strain evidence="2">DSM 21036</strain>
    </source>
</reference>
<dbReference type="AlphaFoldDB" id="A0A9X3MVC5"/>
<feature type="chain" id="PRO_5040963071" evidence="1">
    <location>
        <begin position="23"/>
        <end position="256"/>
    </location>
</feature>
<evidence type="ECO:0000256" key="1">
    <source>
        <dbReference type="SAM" id="SignalP"/>
    </source>
</evidence>
<dbReference type="EMBL" id="JAPDOD010000022">
    <property type="protein sequence ID" value="MDA0163077.1"/>
    <property type="molecule type" value="Genomic_DNA"/>
</dbReference>
<dbReference type="Proteomes" id="UP001149140">
    <property type="component" value="Unassembled WGS sequence"/>
</dbReference>
<name>A0A9X3MVC5_9ACTN</name>
<dbReference type="RefSeq" id="WP_270042319.1">
    <property type="nucleotide sequence ID" value="NZ_JAPDOD010000022.1"/>
</dbReference>
<organism evidence="2 3">
    <name type="scientific">Solirubrobacter ginsenosidimutans</name>
    <dbReference type="NCBI Taxonomy" id="490573"/>
    <lineage>
        <taxon>Bacteria</taxon>
        <taxon>Bacillati</taxon>
        <taxon>Actinomycetota</taxon>
        <taxon>Thermoleophilia</taxon>
        <taxon>Solirubrobacterales</taxon>
        <taxon>Solirubrobacteraceae</taxon>
        <taxon>Solirubrobacter</taxon>
    </lineage>
</organism>
<evidence type="ECO:0000313" key="2">
    <source>
        <dbReference type="EMBL" id="MDA0163077.1"/>
    </source>
</evidence>
<accession>A0A9X3MVC5</accession>
<protein>
    <submittedName>
        <fullName evidence="2">Uncharacterized protein</fullName>
    </submittedName>
</protein>
<feature type="signal peptide" evidence="1">
    <location>
        <begin position="1"/>
        <end position="22"/>
    </location>
</feature>
<keyword evidence="1" id="KW-0732">Signal</keyword>
<comment type="caution">
    <text evidence="2">The sequence shown here is derived from an EMBL/GenBank/DDBJ whole genome shotgun (WGS) entry which is preliminary data.</text>
</comment>